<dbReference type="EMBL" id="JABFDB010000001">
    <property type="protein sequence ID" value="NYZ18909.1"/>
    <property type="molecule type" value="Genomic_DNA"/>
</dbReference>
<feature type="domain" description="HTH gntR-type" evidence="4">
    <location>
        <begin position="12"/>
        <end position="80"/>
    </location>
</feature>
<dbReference type="SMART" id="SM00345">
    <property type="entry name" value="HTH_GNTR"/>
    <property type="match status" value="2"/>
</dbReference>
<dbReference type="PROSITE" id="PS50949">
    <property type="entry name" value="HTH_GNTR"/>
    <property type="match status" value="1"/>
</dbReference>
<proteinExistence type="predicted"/>
<dbReference type="Gene3D" id="1.10.10.10">
    <property type="entry name" value="Winged helix-like DNA-binding domain superfamily/Winged helix DNA-binding domain"/>
    <property type="match status" value="2"/>
</dbReference>
<dbReference type="SMART" id="SM00895">
    <property type="entry name" value="FCD"/>
    <property type="match status" value="1"/>
</dbReference>
<dbReference type="PANTHER" id="PTHR43537:SF5">
    <property type="entry name" value="UXU OPERON TRANSCRIPTIONAL REGULATOR"/>
    <property type="match status" value="1"/>
</dbReference>
<evidence type="ECO:0000313" key="5">
    <source>
        <dbReference type="EMBL" id="NYZ18909.1"/>
    </source>
</evidence>
<dbReference type="SUPFAM" id="SSF48008">
    <property type="entry name" value="GntR ligand-binding domain-like"/>
    <property type="match status" value="1"/>
</dbReference>
<dbReference type="InterPro" id="IPR011711">
    <property type="entry name" value="GntR_C"/>
</dbReference>
<evidence type="ECO:0000256" key="1">
    <source>
        <dbReference type="ARBA" id="ARBA00023015"/>
    </source>
</evidence>
<dbReference type="Proteomes" id="UP000584642">
    <property type="component" value="Unassembled WGS sequence"/>
</dbReference>
<protein>
    <submittedName>
        <fullName evidence="5">GntR family transcriptional regulator</fullName>
    </submittedName>
</protein>
<name>A0ABX2T3X7_9PROT</name>
<keyword evidence="6" id="KW-1185">Reference proteome</keyword>
<evidence type="ECO:0000259" key="4">
    <source>
        <dbReference type="PROSITE" id="PS50949"/>
    </source>
</evidence>
<evidence type="ECO:0000256" key="3">
    <source>
        <dbReference type="ARBA" id="ARBA00023163"/>
    </source>
</evidence>
<dbReference type="Pfam" id="PF07729">
    <property type="entry name" value="FCD"/>
    <property type="match status" value="1"/>
</dbReference>
<dbReference type="RefSeq" id="WP_180280606.1">
    <property type="nucleotide sequence ID" value="NZ_JABFDB010000001.1"/>
</dbReference>
<keyword evidence="3" id="KW-0804">Transcription</keyword>
<evidence type="ECO:0000313" key="6">
    <source>
        <dbReference type="Proteomes" id="UP000584642"/>
    </source>
</evidence>
<organism evidence="5 6">
    <name type="scientific">Azospirillum oleiclasticum</name>
    <dbReference type="NCBI Taxonomy" id="2735135"/>
    <lineage>
        <taxon>Bacteria</taxon>
        <taxon>Pseudomonadati</taxon>
        <taxon>Pseudomonadota</taxon>
        <taxon>Alphaproteobacteria</taxon>
        <taxon>Rhodospirillales</taxon>
        <taxon>Azospirillaceae</taxon>
        <taxon>Azospirillum</taxon>
    </lineage>
</organism>
<dbReference type="InterPro" id="IPR036388">
    <property type="entry name" value="WH-like_DNA-bd_sf"/>
</dbReference>
<dbReference type="InterPro" id="IPR036390">
    <property type="entry name" value="WH_DNA-bd_sf"/>
</dbReference>
<dbReference type="InterPro" id="IPR008920">
    <property type="entry name" value="TF_FadR/GntR_C"/>
</dbReference>
<dbReference type="Pfam" id="PF00392">
    <property type="entry name" value="GntR"/>
    <property type="match status" value="1"/>
</dbReference>
<dbReference type="CDD" id="cd07377">
    <property type="entry name" value="WHTH_GntR"/>
    <property type="match status" value="1"/>
</dbReference>
<dbReference type="SUPFAM" id="SSF46785">
    <property type="entry name" value="Winged helix' DNA-binding domain"/>
    <property type="match status" value="2"/>
</dbReference>
<comment type="caution">
    <text evidence="5">The sequence shown here is derived from an EMBL/GenBank/DDBJ whole genome shotgun (WGS) entry which is preliminary data.</text>
</comment>
<dbReference type="PANTHER" id="PTHR43537">
    <property type="entry name" value="TRANSCRIPTIONAL REGULATOR, GNTR FAMILY"/>
    <property type="match status" value="1"/>
</dbReference>
<dbReference type="InterPro" id="IPR000524">
    <property type="entry name" value="Tscrpt_reg_HTH_GntR"/>
</dbReference>
<keyword evidence="2" id="KW-0238">DNA-binding</keyword>
<sequence length="341" mass="36817">MTTAGTTAGRAPRLNEQVANELERRIAAGLLGPGTALSEISLADEFGISRAPVRGALHRLEQSGLVTRTGNRRSYVVATRPAGAAPLRLADAPAAGPARVSAMASWEGIYRDVSRKAVARAAFGSWRITETELAAHYGVSRTVAREVLGRLDHIGIIRKDSRSRWYLPALTPQRVGELYEMRRVLEPMALRKAAAAVPRSLLTSMRAELEDARERPELVPAEAFDRMERQLHVELLSFADHATLLETLQHYHALLVANAFLYESTSGPAGADPFIEEHLAVVCALDAGLVAQAAEALEQHLEVASGRVLRRIGSIVGTASLEPLSYLTPMGAEQAELAPMG</sequence>
<reference evidence="5 6" key="1">
    <citation type="submission" date="2020-05" db="EMBL/GenBank/DDBJ databases">
        <title>Azospirillum oleiclasticum sp. nov, a nitrogen-fixing and heavy crude oil-emulsifying bacterium isolated from the crude oil of Yumen Oilfield.</title>
        <authorList>
            <person name="Wu D."/>
            <person name="Cai M."/>
            <person name="Zhang X."/>
        </authorList>
    </citation>
    <scope>NUCLEOTIDE SEQUENCE [LARGE SCALE GENOMIC DNA]</scope>
    <source>
        <strain evidence="5 6">ROY-1-1-2</strain>
    </source>
</reference>
<dbReference type="Gene3D" id="1.20.120.530">
    <property type="entry name" value="GntR ligand-binding domain-like"/>
    <property type="match status" value="1"/>
</dbReference>
<accession>A0ABX2T3X7</accession>
<evidence type="ECO:0000256" key="2">
    <source>
        <dbReference type="ARBA" id="ARBA00023125"/>
    </source>
</evidence>
<gene>
    <name evidence="5" type="ORF">HND93_04230</name>
</gene>
<dbReference type="PRINTS" id="PR00035">
    <property type="entry name" value="HTHGNTR"/>
</dbReference>
<keyword evidence="1" id="KW-0805">Transcription regulation</keyword>